<feature type="signal peptide" evidence="1">
    <location>
        <begin position="1"/>
        <end position="22"/>
    </location>
</feature>
<dbReference type="AlphaFoldDB" id="A0A1D7TW47"/>
<name>A0A1D7TW47_9HYPH</name>
<evidence type="ECO:0000313" key="2">
    <source>
        <dbReference type="EMBL" id="AOO79350.1"/>
    </source>
</evidence>
<accession>A0A1D7TW47</accession>
<dbReference type="OrthoDB" id="7064788at2"/>
<dbReference type="EMBL" id="CP017147">
    <property type="protein sequence ID" value="AOO79350.1"/>
    <property type="molecule type" value="Genomic_DNA"/>
</dbReference>
<keyword evidence="1" id="KW-0732">Signal</keyword>
<sequence length="313" mass="34566">MKTAFAGLLGAAAIALAYPTQAADPALNTLVPKLTRATQWKQTAAIPIQFPTFHPQGMLKIGDAFFVSSVDIRKATTRYPALQDGYDRDTGEGVGHLFKIDADGKLLQDITLGEGSVYHPGGMDFDGKDIWVPVAEYRPNSQSIVYKVDPATMKATVVFRFKDHVGGIAHNTDDKSLHGVSWGSRRFYAWPLDGAGKVTNAATPPEQLRVINPALYIDYQDCHFIGMSRMLCSGLNNYRASPDGPIFRLGGFEIVDLKDNRPIYQVPVELWSPSGLPMTQNPFWVEPMEQGVRAYFMPDDDKSTLFVYEAATK</sequence>
<dbReference type="STRING" id="1526658.BHK69_01505"/>
<protein>
    <submittedName>
        <fullName evidence="2">Uncharacterized protein</fullName>
    </submittedName>
</protein>
<proteinExistence type="predicted"/>
<dbReference type="SUPFAM" id="SSF63829">
    <property type="entry name" value="Calcium-dependent phosphotriesterase"/>
    <property type="match status" value="1"/>
</dbReference>
<feature type="chain" id="PRO_5009099669" evidence="1">
    <location>
        <begin position="23"/>
        <end position="313"/>
    </location>
</feature>
<dbReference type="InterPro" id="IPR046312">
    <property type="entry name" value="DUF6454"/>
</dbReference>
<dbReference type="KEGG" id="bvv:BHK69_01505"/>
<organism evidence="2 3">
    <name type="scientific">Bosea vaviloviae</name>
    <dbReference type="NCBI Taxonomy" id="1526658"/>
    <lineage>
        <taxon>Bacteria</taxon>
        <taxon>Pseudomonadati</taxon>
        <taxon>Pseudomonadota</taxon>
        <taxon>Alphaproteobacteria</taxon>
        <taxon>Hyphomicrobiales</taxon>
        <taxon>Boseaceae</taxon>
        <taxon>Bosea</taxon>
    </lineage>
</organism>
<evidence type="ECO:0000256" key="1">
    <source>
        <dbReference type="SAM" id="SignalP"/>
    </source>
</evidence>
<reference evidence="2 3" key="1">
    <citation type="journal article" date="2015" name="Antonie Van Leeuwenhoek">
        <title>Bosea vaviloviae sp. nov., a new species of slow-growing rhizobia isolated from nodules of the relict species Vavilovia formosa (Stev.) Fed.</title>
        <authorList>
            <person name="Safronova V.I."/>
            <person name="Kuznetsova I.G."/>
            <person name="Sazanova A.L."/>
            <person name="Kimeklis A.K."/>
            <person name="Belimov A.A."/>
            <person name="Andronov E.E."/>
            <person name="Pinaev A.G."/>
            <person name="Chizhevskaya E.P."/>
            <person name="Pukhaev A.R."/>
            <person name="Popov K.P."/>
            <person name="Willems A."/>
            <person name="Tikhonovich I.A."/>
        </authorList>
    </citation>
    <scope>NUCLEOTIDE SEQUENCE [LARGE SCALE GENOMIC DNA]</scope>
    <source>
        <strain evidence="2 3">Vaf18</strain>
    </source>
</reference>
<dbReference type="Pfam" id="PF20055">
    <property type="entry name" value="DUF6454"/>
    <property type="match status" value="1"/>
</dbReference>
<keyword evidence="3" id="KW-1185">Reference proteome</keyword>
<dbReference type="Proteomes" id="UP000094969">
    <property type="component" value="Chromosome"/>
</dbReference>
<evidence type="ECO:0000313" key="3">
    <source>
        <dbReference type="Proteomes" id="UP000094969"/>
    </source>
</evidence>
<dbReference type="RefSeq" id="WP_069688573.1">
    <property type="nucleotide sequence ID" value="NZ_CP017147.1"/>
</dbReference>
<gene>
    <name evidence="2" type="ORF">BHK69_01505</name>
</gene>